<dbReference type="SMART" id="SM00715">
    <property type="entry name" value="LA"/>
    <property type="match status" value="1"/>
</dbReference>
<dbReference type="GeneID" id="18822702"/>
<feature type="compositionally biased region" description="Polar residues" evidence="3">
    <location>
        <begin position="186"/>
        <end position="202"/>
    </location>
</feature>
<reference evidence="6" key="1">
    <citation type="journal article" date="2012" name="Proc. Natl. Acad. Sci. U.S.A.">
        <title>Genome sequence of the button mushroom Agaricus bisporus reveals mechanisms governing adaptation to a humic-rich ecological niche.</title>
        <authorList>
            <person name="Morin E."/>
            <person name="Kohler A."/>
            <person name="Baker A.R."/>
            <person name="Foulongne-Oriol M."/>
            <person name="Lombard V."/>
            <person name="Nagy L.G."/>
            <person name="Ohm R.A."/>
            <person name="Patyshakuliyeva A."/>
            <person name="Brun A."/>
            <person name="Aerts A.L."/>
            <person name="Bailey A.M."/>
            <person name="Billette C."/>
            <person name="Coutinho P.M."/>
            <person name="Deakin G."/>
            <person name="Doddapaneni H."/>
            <person name="Floudas D."/>
            <person name="Grimwood J."/>
            <person name="Hilden K."/>
            <person name="Kuees U."/>
            <person name="LaButti K.M."/>
            <person name="Lapidus A."/>
            <person name="Lindquist E.A."/>
            <person name="Lucas S.M."/>
            <person name="Murat C."/>
            <person name="Riley R.W."/>
            <person name="Salamov A.A."/>
            <person name="Schmutz J."/>
            <person name="Subramanian V."/>
            <person name="Woesten H.A.B."/>
            <person name="Xu J."/>
            <person name="Eastwood D.C."/>
            <person name="Foster G.D."/>
            <person name="Sonnenberg A.S."/>
            <person name="Cullen D."/>
            <person name="de Vries R.P."/>
            <person name="Lundell T."/>
            <person name="Hibbett D.S."/>
            <person name="Henrissat B."/>
            <person name="Burton K.S."/>
            <person name="Kerrigan R.W."/>
            <person name="Challen M.P."/>
            <person name="Grigoriev I.V."/>
            <person name="Martin F."/>
        </authorList>
    </citation>
    <scope>NUCLEOTIDE SEQUENCE [LARGE SCALE GENOMIC DNA]</scope>
    <source>
        <strain evidence="6">JB137-S8 / ATCC MYA-4627 / FGSC 10392</strain>
    </source>
</reference>
<dbReference type="Proteomes" id="UP000008493">
    <property type="component" value="Unassembled WGS sequence"/>
</dbReference>
<evidence type="ECO:0000259" key="4">
    <source>
        <dbReference type="PROSITE" id="PS50961"/>
    </source>
</evidence>
<gene>
    <name evidence="5" type="ORF">AGABI1DRAFT_109173</name>
</gene>
<feature type="compositionally biased region" description="Polar residues" evidence="3">
    <location>
        <begin position="213"/>
        <end position="231"/>
    </location>
</feature>
<dbReference type="CDD" id="cd07323">
    <property type="entry name" value="LAM"/>
    <property type="match status" value="1"/>
</dbReference>
<feature type="compositionally biased region" description="Low complexity" evidence="3">
    <location>
        <begin position="719"/>
        <end position="732"/>
    </location>
</feature>
<dbReference type="HOGENOM" id="CLU_008575_0_0_1"/>
<feature type="compositionally biased region" description="Pro residues" evidence="3">
    <location>
        <begin position="262"/>
        <end position="272"/>
    </location>
</feature>
<feature type="compositionally biased region" description="Basic and acidic residues" evidence="3">
    <location>
        <begin position="497"/>
        <end position="506"/>
    </location>
</feature>
<feature type="compositionally biased region" description="Pro residues" evidence="3">
    <location>
        <begin position="708"/>
        <end position="718"/>
    </location>
</feature>
<feature type="compositionally biased region" description="Gly residues" evidence="3">
    <location>
        <begin position="636"/>
        <end position="646"/>
    </location>
</feature>
<feature type="region of interest" description="Disordered" evidence="3">
    <location>
        <begin position="485"/>
        <end position="512"/>
    </location>
</feature>
<feature type="compositionally biased region" description="Polar residues" evidence="3">
    <location>
        <begin position="402"/>
        <end position="413"/>
    </location>
</feature>
<dbReference type="InterPro" id="IPR045180">
    <property type="entry name" value="La_dom_prot"/>
</dbReference>
<feature type="compositionally biased region" description="Polar residues" evidence="3">
    <location>
        <begin position="252"/>
        <end position="261"/>
    </location>
</feature>
<dbReference type="InterPro" id="IPR036390">
    <property type="entry name" value="WH_DNA-bd_sf"/>
</dbReference>
<dbReference type="EMBL" id="JH971408">
    <property type="protein sequence ID" value="EKM75809.1"/>
    <property type="molecule type" value="Genomic_DNA"/>
</dbReference>
<dbReference type="Pfam" id="PF05383">
    <property type="entry name" value="La"/>
    <property type="match status" value="1"/>
</dbReference>
<dbReference type="InterPro" id="IPR006630">
    <property type="entry name" value="La_HTH"/>
</dbReference>
<dbReference type="InterPro" id="IPR036388">
    <property type="entry name" value="WH-like_DNA-bd_sf"/>
</dbReference>
<evidence type="ECO:0000313" key="6">
    <source>
        <dbReference type="Proteomes" id="UP000008493"/>
    </source>
</evidence>
<dbReference type="OMA" id="WPTPQVA"/>
<dbReference type="RefSeq" id="XP_007333545.1">
    <property type="nucleotide sequence ID" value="XM_007333483.1"/>
</dbReference>
<feature type="compositionally biased region" description="Acidic residues" evidence="3">
    <location>
        <begin position="894"/>
        <end position="905"/>
    </location>
</feature>
<feature type="region of interest" description="Disordered" evidence="3">
    <location>
        <begin position="1"/>
        <end position="326"/>
    </location>
</feature>
<name>K5VMY0_AGABU</name>
<evidence type="ECO:0000256" key="3">
    <source>
        <dbReference type="SAM" id="MobiDB-lite"/>
    </source>
</evidence>
<dbReference type="OrthoDB" id="340227at2759"/>
<accession>K5VMY0</accession>
<sequence>MVAPSSASVPALSYADRAKKNIRQRPTNDDPSPPQPQQLSPQKQVTANVWTKRKEEFAARHKSAVAPAMQPSTSTSSSSENLSQNGTVEPSVDSNNNNSNSNDDDDPFVVRRSRAPRPHVPLPPTDSADDWPQVGQAMSSSTSAETTKAEDLRNESRKVSQGGPPKWQPLPIQPPADVHPRDSHPSIANRQSTNSSRPSSNYGHGRASRNHSGRTSANQSANHSRIHSNAGSAHSSPRHSRSRRLPADDTNGAANRSSRGPSPLPQNAPSFPPTDIAAQGSTYGAYLSPPHGPAPYYHQNLPPVSPSAYHSPSHAQQPLGLPDPSLPMPSAHGYPYVPYFPGPYDYVQPSAPYPYWNGHHSHPPSGQQSPAYPPSATPSTYAGTLPMHLQQHLYPHPPIQPSILQSTSTSERSSAGRLSPVTGLDVITTSVPSLLDTESKINGELKKSTSVVFGTIDDPVTAEVDPNSNLEKGLKLLAIGVEASSPSIKSRKPNKPIKNDGGEKENHHHHHHYHHTKIVNGDLTLDPLLAKQAESVEARWKFGNEGLVSPAGGVAIDIEARTATDEDDLPAKTFPTAKFEGEKGKATANEDETEERVEPPRSQLFREGGGRGRRGNYIDRGFPRRGRGMNGFNRGFRGGFGRGGNGPHHHGGNYQQRQGPLPPYNVPPPLPFQGVPSPHPMGGLDANYYNGPPGTPLATYIPTGYDPYAPPQQQPPLTPVQSFSAPSSAAGPASPPMPVPSTQIPFPLDPTRYYLLGQLEYYLSPQNMAQDLFLRRHMDSRGWISTSLLASFNRVKRLTQDPQLVREVLTYSSLVQVKDDFARMGGWERFVLPDAPRSMVESEESPFPTMYIPQFAYPQPLHVHEGSGVIPRGEEQQQQWNNSNNGVNIGGDTGVEEEVEDEDEEDDVVFVMGENDAEGKGMWSHEKRT</sequence>
<evidence type="ECO:0000313" key="5">
    <source>
        <dbReference type="EMBL" id="EKM75809.1"/>
    </source>
</evidence>
<feature type="region of interest" description="Disordered" evidence="3">
    <location>
        <begin position="706"/>
        <end position="739"/>
    </location>
</feature>
<proteinExistence type="predicted"/>
<dbReference type="PROSITE" id="PS50961">
    <property type="entry name" value="HTH_LA"/>
    <property type="match status" value="1"/>
</dbReference>
<feature type="compositionally biased region" description="Low complexity" evidence="3">
    <location>
        <begin position="1"/>
        <end position="11"/>
    </location>
</feature>
<dbReference type="PANTHER" id="PTHR22792">
    <property type="entry name" value="LUPUS LA PROTEIN-RELATED"/>
    <property type="match status" value="1"/>
</dbReference>
<keyword evidence="6" id="KW-1185">Reference proteome</keyword>
<dbReference type="PANTHER" id="PTHR22792:SF132">
    <property type="entry name" value="LA-RELATED PROTEIN 1"/>
    <property type="match status" value="1"/>
</dbReference>
<evidence type="ECO:0000256" key="2">
    <source>
        <dbReference type="PROSITE-ProRule" id="PRU00332"/>
    </source>
</evidence>
<feature type="region of interest" description="Disordered" evidence="3">
    <location>
        <begin position="358"/>
        <end position="383"/>
    </location>
</feature>
<protein>
    <recommendedName>
        <fullName evidence="4">HTH La-type RNA-binding domain-containing protein</fullName>
    </recommendedName>
</protein>
<dbReference type="eggNOG" id="KOG2590">
    <property type="taxonomic scope" value="Eukaryota"/>
</dbReference>
<feature type="region of interest" description="Disordered" evidence="3">
    <location>
        <begin position="580"/>
        <end position="666"/>
    </location>
</feature>
<dbReference type="GO" id="GO:0003723">
    <property type="term" value="F:RNA binding"/>
    <property type="evidence" value="ECO:0007669"/>
    <property type="project" value="UniProtKB-UniRule"/>
</dbReference>
<feature type="compositionally biased region" description="Low complexity" evidence="3">
    <location>
        <begin position="876"/>
        <end position="887"/>
    </location>
</feature>
<dbReference type="KEGG" id="abp:AGABI1DRAFT109173"/>
<dbReference type="GO" id="GO:0005829">
    <property type="term" value="C:cytosol"/>
    <property type="evidence" value="ECO:0007669"/>
    <property type="project" value="TreeGrafter"/>
</dbReference>
<feature type="region of interest" description="Disordered" evidence="3">
    <location>
        <begin position="874"/>
        <end position="905"/>
    </location>
</feature>
<organism evidence="5 6">
    <name type="scientific">Agaricus bisporus var. burnettii (strain JB137-S8 / ATCC MYA-4627 / FGSC 10392)</name>
    <name type="common">White button mushroom</name>
    <dbReference type="NCBI Taxonomy" id="597362"/>
    <lineage>
        <taxon>Eukaryota</taxon>
        <taxon>Fungi</taxon>
        <taxon>Dikarya</taxon>
        <taxon>Basidiomycota</taxon>
        <taxon>Agaricomycotina</taxon>
        <taxon>Agaricomycetes</taxon>
        <taxon>Agaricomycetidae</taxon>
        <taxon>Agaricales</taxon>
        <taxon>Agaricineae</taxon>
        <taxon>Agaricaceae</taxon>
        <taxon>Agaricus</taxon>
    </lineage>
</organism>
<dbReference type="STRING" id="597362.K5VMY0"/>
<dbReference type="Gene3D" id="1.10.10.10">
    <property type="entry name" value="Winged helix-like DNA-binding domain superfamily/Winged helix DNA-binding domain"/>
    <property type="match status" value="1"/>
</dbReference>
<feature type="compositionally biased region" description="Basic and acidic residues" evidence="3">
    <location>
        <begin position="147"/>
        <end position="158"/>
    </location>
</feature>
<dbReference type="SUPFAM" id="SSF46785">
    <property type="entry name" value="Winged helix' DNA-binding domain"/>
    <property type="match status" value="1"/>
</dbReference>
<dbReference type="GO" id="GO:0010494">
    <property type="term" value="C:cytoplasmic stress granule"/>
    <property type="evidence" value="ECO:0007669"/>
    <property type="project" value="TreeGrafter"/>
</dbReference>
<keyword evidence="1 2" id="KW-0694">RNA-binding</keyword>
<dbReference type="InParanoid" id="K5VMY0"/>
<dbReference type="AlphaFoldDB" id="K5VMY0"/>
<feature type="domain" description="HTH La-type RNA-binding" evidence="4">
    <location>
        <begin position="745"/>
        <end position="834"/>
    </location>
</feature>
<evidence type="ECO:0000256" key="1">
    <source>
        <dbReference type="ARBA" id="ARBA00022884"/>
    </source>
</evidence>
<feature type="region of interest" description="Disordered" evidence="3">
    <location>
        <begin position="396"/>
        <end position="418"/>
    </location>
</feature>
<dbReference type="GO" id="GO:0045727">
    <property type="term" value="P:positive regulation of translation"/>
    <property type="evidence" value="ECO:0007669"/>
    <property type="project" value="TreeGrafter"/>
</dbReference>